<dbReference type="SUPFAM" id="SSF48557">
    <property type="entry name" value="L-aspartase-like"/>
    <property type="match status" value="1"/>
</dbReference>
<dbReference type="PANTHER" id="PTHR42696">
    <property type="entry name" value="ASPARTATE AMMONIA-LYASE"/>
    <property type="match status" value="1"/>
</dbReference>
<keyword evidence="1 4" id="KW-0456">Lyase</keyword>
<dbReference type="Pfam" id="PF00206">
    <property type="entry name" value="Lyase_1"/>
    <property type="match status" value="1"/>
</dbReference>
<dbReference type="GO" id="GO:0006531">
    <property type="term" value="P:aspartate metabolic process"/>
    <property type="evidence" value="ECO:0007669"/>
    <property type="project" value="TreeGrafter"/>
</dbReference>
<sequence length="543" mass="58441">MDTAATSNDTIDTADVADTAISGITTTPANSGHDADAKAAAAAVSEDATEQLRDPRDATVSHMPLPFSGPARIEHDSLGEMPVPANVYWGINVQRAIQNFPVSDTPISRHPELIAGYAQVKRACVDANEELGLIDPMRAELIRQACRDIEAGELADQFPVDVRQGGAGTSTNMNMNEVIANRALELAGHQRGDYGYIHPNDHVNKSQSTNDTYPAACRLALITALKPMIEECRLLARAFHKLADKHINDVTIGRTQLQDAVPMTYGQEFHAFASYFKADKASLDKLEPELAVMNLGGTAIGTGICADIRFRKSAIEHLGEITGYPVTAAPDPIAATSDMSAFVNTSSALKNLAVHLKKAADDLRLLNSGPRCGFNDINVPPRQAGSSIMPGKVNPVIPECVDQCCFTVFGMDTTVNWACAEGQLQLNAFEPVAVHTLLEGIRLLGNAMRTFRLNCVDGITVNLEQGRQFAAESPSISASLNSEIGYERAAAIAKEALRTKRTVREVAGERTDMPDGRLDQLLDPITLSRRLGQTCREQSGDPA</sequence>
<dbReference type="Gene3D" id="1.10.275.10">
    <property type="entry name" value="Fumarase/aspartase (N-terminal domain)"/>
    <property type="match status" value="1"/>
</dbReference>
<evidence type="ECO:0000259" key="3">
    <source>
        <dbReference type="Pfam" id="PF10415"/>
    </source>
</evidence>
<feature type="domain" description="Fumarase C C-terminal" evidence="3">
    <location>
        <begin position="479"/>
        <end position="527"/>
    </location>
</feature>
<protein>
    <submittedName>
        <fullName evidence="4">Aspartate ammonia-lyase</fullName>
        <ecNumber evidence="4">4.3.1.1</ecNumber>
    </submittedName>
</protein>
<evidence type="ECO:0000256" key="1">
    <source>
        <dbReference type="ARBA" id="ARBA00023239"/>
    </source>
</evidence>
<dbReference type="EMBL" id="JGYQ01000013">
    <property type="protein sequence ID" value="KFI47349.1"/>
    <property type="molecule type" value="Genomic_DNA"/>
</dbReference>
<dbReference type="Gene3D" id="1.20.200.10">
    <property type="entry name" value="Fumarase/aspartase (Central domain)"/>
    <property type="match status" value="1"/>
</dbReference>
<dbReference type="NCBIfam" id="NF008909">
    <property type="entry name" value="PRK12273.1"/>
    <property type="match status" value="1"/>
</dbReference>
<dbReference type="GO" id="GO:0008797">
    <property type="term" value="F:aspartate ammonia-lyase activity"/>
    <property type="evidence" value="ECO:0007669"/>
    <property type="project" value="UniProtKB-EC"/>
</dbReference>
<feature type="domain" description="Fumarate lyase N-terminal" evidence="2">
    <location>
        <begin position="79"/>
        <end position="410"/>
    </location>
</feature>
<dbReference type="EC" id="4.3.1.1" evidence="4"/>
<dbReference type="PANTHER" id="PTHR42696:SF2">
    <property type="entry name" value="ASPARTATE AMMONIA-LYASE"/>
    <property type="match status" value="1"/>
</dbReference>
<dbReference type="InterPro" id="IPR051546">
    <property type="entry name" value="Aspartate_Ammonia-Lyase"/>
</dbReference>
<dbReference type="Proteomes" id="UP000029093">
    <property type="component" value="Unassembled WGS sequence"/>
</dbReference>
<dbReference type="InterPro" id="IPR018951">
    <property type="entry name" value="Fumarase_C_C"/>
</dbReference>
<dbReference type="GO" id="GO:0005829">
    <property type="term" value="C:cytosol"/>
    <property type="evidence" value="ECO:0007669"/>
    <property type="project" value="TreeGrafter"/>
</dbReference>
<gene>
    <name evidence="4" type="ORF">BBOU_0896</name>
</gene>
<evidence type="ECO:0000313" key="5">
    <source>
        <dbReference type="Proteomes" id="UP000029093"/>
    </source>
</evidence>
<dbReference type="Gene3D" id="1.10.40.30">
    <property type="entry name" value="Fumarase/aspartase (C-terminal domain)"/>
    <property type="match status" value="1"/>
</dbReference>
<dbReference type="FunFam" id="1.10.275.10:FF:000001">
    <property type="entry name" value="Fumarate hydratase, mitochondrial"/>
    <property type="match status" value="1"/>
</dbReference>
<dbReference type="InterPro" id="IPR022761">
    <property type="entry name" value="Fumarate_lyase_N"/>
</dbReference>
<reference evidence="4 5" key="1">
    <citation type="submission" date="2014-03" db="EMBL/GenBank/DDBJ databases">
        <title>Genomics of Bifidobacteria.</title>
        <authorList>
            <person name="Ventura M."/>
            <person name="Milani C."/>
            <person name="Lugli G.A."/>
        </authorList>
    </citation>
    <scope>NUCLEOTIDE SEQUENCE [LARGE SCALE GENOMIC DNA]</scope>
    <source>
        <strain evidence="4 5">LMG 10736</strain>
    </source>
</reference>
<accession>A0A086ZLE9</accession>
<keyword evidence="5" id="KW-1185">Reference proteome</keyword>
<dbReference type="InterPro" id="IPR008948">
    <property type="entry name" value="L-Aspartase-like"/>
</dbReference>
<dbReference type="FunFam" id="1.20.200.10:FF:000001">
    <property type="entry name" value="Fumarate hydratase, mitochondrial"/>
    <property type="match status" value="1"/>
</dbReference>
<dbReference type="Pfam" id="PF10415">
    <property type="entry name" value="FumaraseC_C"/>
    <property type="match status" value="1"/>
</dbReference>
<evidence type="ECO:0000313" key="4">
    <source>
        <dbReference type="EMBL" id="KFI47349.1"/>
    </source>
</evidence>
<dbReference type="InterPro" id="IPR024083">
    <property type="entry name" value="Fumarase/histidase_N"/>
</dbReference>
<comment type="caution">
    <text evidence="4">The sequence shown here is derived from an EMBL/GenBank/DDBJ whole genome shotgun (WGS) entry which is preliminary data.</text>
</comment>
<evidence type="ECO:0000259" key="2">
    <source>
        <dbReference type="Pfam" id="PF00206"/>
    </source>
</evidence>
<dbReference type="PRINTS" id="PR00149">
    <property type="entry name" value="FUMRATELYASE"/>
</dbReference>
<dbReference type="InterPro" id="IPR000362">
    <property type="entry name" value="Fumarate_lyase_fam"/>
</dbReference>
<dbReference type="PROSITE" id="PS00163">
    <property type="entry name" value="FUMARATE_LYASES"/>
    <property type="match status" value="1"/>
</dbReference>
<name>A0A086ZLE9_9BIFI</name>
<dbReference type="CDD" id="cd01357">
    <property type="entry name" value="Aspartase"/>
    <property type="match status" value="1"/>
</dbReference>
<organism evidence="4 5">
    <name type="scientific">Bifidobacterium boum</name>
    <dbReference type="NCBI Taxonomy" id="78343"/>
    <lineage>
        <taxon>Bacteria</taxon>
        <taxon>Bacillati</taxon>
        <taxon>Actinomycetota</taxon>
        <taxon>Actinomycetes</taxon>
        <taxon>Bifidobacteriales</taxon>
        <taxon>Bifidobacteriaceae</taxon>
        <taxon>Bifidobacterium</taxon>
    </lineage>
</organism>
<dbReference type="AlphaFoldDB" id="A0A086ZLE9"/>
<dbReference type="InterPro" id="IPR020557">
    <property type="entry name" value="Fumarate_lyase_CS"/>
</dbReference>
<proteinExistence type="predicted"/>
<dbReference type="GO" id="GO:0006099">
    <property type="term" value="P:tricarboxylic acid cycle"/>
    <property type="evidence" value="ECO:0007669"/>
    <property type="project" value="InterPro"/>
</dbReference>